<name>A0A1T5EQI2_9BACT</name>
<dbReference type="STRING" id="651661.SAMN05660293_02691"/>
<dbReference type="Gene3D" id="3.40.50.360">
    <property type="match status" value="1"/>
</dbReference>
<dbReference type="PANTHER" id="PTHR39201:SF1">
    <property type="entry name" value="FLAVODOXIN-LIKE DOMAIN-CONTAINING PROTEIN"/>
    <property type="match status" value="1"/>
</dbReference>
<dbReference type="EMBL" id="FUZA01000002">
    <property type="protein sequence ID" value="SKB86252.1"/>
    <property type="molecule type" value="Genomic_DNA"/>
</dbReference>
<dbReference type="SUPFAM" id="SSF52218">
    <property type="entry name" value="Flavoproteins"/>
    <property type="match status" value="1"/>
</dbReference>
<evidence type="ECO:0000313" key="2">
    <source>
        <dbReference type="Proteomes" id="UP000190897"/>
    </source>
</evidence>
<protein>
    <recommendedName>
        <fullName evidence="3">Flavodoxin-like domain-containing protein</fullName>
    </recommendedName>
</protein>
<sequence length="108" mass="11477">MSIIVLLAVLSCSSSGQPEVIKEPTIALSAGKILIVYLSRTKNTKAVAEMIHQTVGGGLVALELQNPYPADYRTTVDQVARENASGFLPPLATRMSVPPSEISLVTKL</sequence>
<organism evidence="1 2">
    <name type="scientific">Dyadobacter psychrophilus</name>
    <dbReference type="NCBI Taxonomy" id="651661"/>
    <lineage>
        <taxon>Bacteria</taxon>
        <taxon>Pseudomonadati</taxon>
        <taxon>Bacteroidota</taxon>
        <taxon>Cytophagia</taxon>
        <taxon>Cytophagales</taxon>
        <taxon>Spirosomataceae</taxon>
        <taxon>Dyadobacter</taxon>
    </lineage>
</organism>
<evidence type="ECO:0000313" key="1">
    <source>
        <dbReference type="EMBL" id="SKB86252.1"/>
    </source>
</evidence>
<dbReference type="PANTHER" id="PTHR39201">
    <property type="entry name" value="EXPORTED PROTEIN-RELATED"/>
    <property type="match status" value="1"/>
</dbReference>
<proteinExistence type="predicted"/>
<dbReference type="Proteomes" id="UP000190897">
    <property type="component" value="Unassembled WGS sequence"/>
</dbReference>
<gene>
    <name evidence="1" type="ORF">SAMN05660293_02691</name>
</gene>
<evidence type="ECO:0008006" key="3">
    <source>
        <dbReference type="Google" id="ProtNLM"/>
    </source>
</evidence>
<keyword evidence="2" id="KW-1185">Reference proteome</keyword>
<accession>A0A1T5EQI2</accession>
<reference evidence="2" key="1">
    <citation type="submission" date="2017-02" db="EMBL/GenBank/DDBJ databases">
        <authorList>
            <person name="Varghese N."/>
            <person name="Submissions S."/>
        </authorList>
    </citation>
    <scope>NUCLEOTIDE SEQUENCE [LARGE SCALE GENOMIC DNA]</scope>
    <source>
        <strain evidence="2">DSM 22270</strain>
    </source>
</reference>
<dbReference type="InterPro" id="IPR029039">
    <property type="entry name" value="Flavoprotein-like_sf"/>
</dbReference>
<dbReference type="AlphaFoldDB" id="A0A1T5EQI2"/>